<accession>A0A0G3WAB3</accession>
<dbReference type="Proteomes" id="UP000035704">
    <property type="component" value="Chromosome"/>
</dbReference>
<evidence type="ECO:0000313" key="1">
    <source>
        <dbReference type="EMBL" id="AKL94384.1"/>
    </source>
</evidence>
<dbReference type="Gene3D" id="3.30.70.2200">
    <property type="match status" value="1"/>
</dbReference>
<dbReference type="STRING" id="84022.CACET_c08760"/>
<dbReference type="AlphaFoldDB" id="A0A0G3WAB3"/>
<sequence length="195" mass="21308">MCFEAEINEAYYQMIIDNASAYLKQEHAEGSDPGLCVVDIEKLENPVSLMDFGKRAKKEVLTKQQAYTLAETLQVHLSEHGGTGQGVIGALAGTGLRLSGNDGEFKGRLNIPPSDKAYTVADLYKQGSIDLVMDTNKNILSEEEKVVFEAKTKTILLDGKAVLLVAGCKSPDKGQIYMACNKQQIRKFGDEMNVS</sequence>
<dbReference type="EMBL" id="CP009687">
    <property type="protein sequence ID" value="AKL94384.1"/>
    <property type="molecule type" value="Genomic_DNA"/>
</dbReference>
<keyword evidence="2" id="KW-1185">Reference proteome</keyword>
<name>A0A0G3WAB3_9CLOT</name>
<organism evidence="1 2">
    <name type="scientific">Clostridium aceticum</name>
    <dbReference type="NCBI Taxonomy" id="84022"/>
    <lineage>
        <taxon>Bacteria</taxon>
        <taxon>Bacillati</taxon>
        <taxon>Bacillota</taxon>
        <taxon>Clostridia</taxon>
        <taxon>Eubacteriales</taxon>
        <taxon>Clostridiaceae</taxon>
        <taxon>Clostridium</taxon>
    </lineage>
</organism>
<gene>
    <name evidence="1" type="ORF">CACET_c08760</name>
</gene>
<dbReference type="OrthoDB" id="270233at2"/>
<proteinExistence type="predicted"/>
<dbReference type="PATRIC" id="fig|84022.6.peg.893"/>
<protein>
    <submittedName>
        <fullName evidence="1">Uncharacterized protein</fullName>
    </submittedName>
</protein>
<dbReference type="KEGG" id="cace:CACET_c08760"/>
<reference evidence="1 2" key="1">
    <citation type="submission" date="2014-10" db="EMBL/GenBank/DDBJ databases">
        <title>Genome sequence of Clostridium aceticum DSM 1496.</title>
        <authorList>
            <person name="Poehlein A."/>
            <person name="Schiel-Bengelsdorf B."/>
            <person name="Gottschalk G."/>
            <person name="Duerre P."/>
            <person name="Daniel R."/>
        </authorList>
    </citation>
    <scope>NUCLEOTIDE SEQUENCE [LARGE SCALE GENOMIC DNA]</scope>
    <source>
        <strain evidence="1 2">DSM 1496</strain>
    </source>
</reference>
<dbReference type="RefSeq" id="WP_052661227.1">
    <property type="nucleotide sequence ID" value="NZ_CP009687.1"/>
</dbReference>
<evidence type="ECO:0000313" key="2">
    <source>
        <dbReference type="Proteomes" id="UP000035704"/>
    </source>
</evidence>